<dbReference type="Proteomes" id="UP000053923">
    <property type="component" value="Unassembled WGS sequence"/>
</dbReference>
<dbReference type="SUPFAM" id="SSF52317">
    <property type="entry name" value="Class I glutamine amidotransferase-like"/>
    <property type="match status" value="1"/>
</dbReference>
<comment type="caution">
    <text evidence="10">The sequence shown here is derived from an EMBL/GenBank/DDBJ whole genome shotgun (WGS) entry which is preliminary data.</text>
</comment>
<gene>
    <name evidence="10" type="ORF">ADL12_07380</name>
</gene>
<organism evidence="10 11">
    <name type="scientific">Streptomyces regalis</name>
    <dbReference type="NCBI Taxonomy" id="68262"/>
    <lineage>
        <taxon>Bacteria</taxon>
        <taxon>Bacillati</taxon>
        <taxon>Actinomycetota</taxon>
        <taxon>Actinomycetes</taxon>
        <taxon>Kitasatosporales</taxon>
        <taxon>Streptomycetaceae</taxon>
        <taxon>Streptomyces</taxon>
    </lineage>
</organism>
<evidence type="ECO:0000256" key="2">
    <source>
        <dbReference type="ARBA" id="ARBA00012314"/>
    </source>
</evidence>
<evidence type="ECO:0000313" key="11">
    <source>
        <dbReference type="Proteomes" id="UP000053923"/>
    </source>
</evidence>
<dbReference type="AlphaFoldDB" id="A0A0X3VFN6"/>
<evidence type="ECO:0000256" key="3">
    <source>
        <dbReference type="ARBA" id="ARBA00022559"/>
    </source>
</evidence>
<evidence type="ECO:0000313" key="10">
    <source>
        <dbReference type="EMBL" id="KUL43565.1"/>
    </source>
</evidence>
<evidence type="ECO:0000256" key="1">
    <source>
        <dbReference type="ARBA" id="ARBA00001971"/>
    </source>
</evidence>
<keyword evidence="3" id="KW-0575">Peroxidase</keyword>
<dbReference type="PANTHER" id="PTHR42821:SF1">
    <property type="entry name" value="CATALASE-B"/>
    <property type="match status" value="1"/>
</dbReference>
<dbReference type="Gene3D" id="1.20.1370.20">
    <property type="match status" value="1"/>
</dbReference>
<dbReference type="InterPro" id="IPR020835">
    <property type="entry name" value="Catalase_sf"/>
</dbReference>
<dbReference type="Pfam" id="PF06628">
    <property type="entry name" value="Catalase-rel"/>
    <property type="match status" value="1"/>
</dbReference>
<protein>
    <recommendedName>
        <fullName evidence="2">catalase</fullName>
        <ecNumber evidence="2">1.11.1.6</ecNumber>
    </recommendedName>
</protein>
<evidence type="ECO:0000256" key="7">
    <source>
        <dbReference type="ARBA" id="ARBA00023004"/>
    </source>
</evidence>
<dbReference type="EMBL" id="LLZG01000035">
    <property type="protein sequence ID" value="KUL43565.1"/>
    <property type="molecule type" value="Genomic_DNA"/>
</dbReference>
<evidence type="ECO:0000259" key="9">
    <source>
        <dbReference type="Pfam" id="PF06628"/>
    </source>
</evidence>
<dbReference type="Gene3D" id="3.40.50.880">
    <property type="match status" value="1"/>
</dbReference>
<evidence type="ECO:0000256" key="8">
    <source>
        <dbReference type="ARBA" id="ARBA00023324"/>
    </source>
</evidence>
<sequence length="157" mass="16250">MADWEKQHIVAAFRFELGKVGAKAVRTRTVEHLAKVNGELAVEVARGIGVPEPSGTQAADKLSSPALSLESLRGDGSIRTRQVAVLVADGVDTAQVTSLREALAAEGAIVEALAPTDGAVTGADGERYAVDRAGTPSARLAGRRARLGCGGPLLRAW</sequence>
<keyword evidence="11" id="KW-1185">Reference proteome</keyword>
<name>A0A0X3VFN6_9ACTN</name>
<dbReference type="PANTHER" id="PTHR42821">
    <property type="entry name" value="CATALASE"/>
    <property type="match status" value="1"/>
</dbReference>
<comment type="cofactor">
    <cofactor evidence="1">
        <name>heme</name>
        <dbReference type="ChEBI" id="CHEBI:30413"/>
    </cofactor>
</comment>
<keyword evidence="4" id="KW-0349">Heme</keyword>
<accession>A0A0X3VFN6</accession>
<dbReference type="GO" id="GO:0020037">
    <property type="term" value="F:heme binding"/>
    <property type="evidence" value="ECO:0007669"/>
    <property type="project" value="InterPro"/>
</dbReference>
<dbReference type="GO" id="GO:0006979">
    <property type="term" value="P:response to oxidative stress"/>
    <property type="evidence" value="ECO:0007669"/>
    <property type="project" value="InterPro"/>
</dbReference>
<evidence type="ECO:0000256" key="5">
    <source>
        <dbReference type="ARBA" id="ARBA00022723"/>
    </source>
</evidence>
<dbReference type="InterPro" id="IPR043156">
    <property type="entry name" value="Catalase_clade2_helical"/>
</dbReference>
<dbReference type="InterPro" id="IPR010582">
    <property type="entry name" value="Catalase_immune_responsive"/>
</dbReference>
<keyword evidence="7" id="KW-0408">Iron</keyword>
<reference evidence="11" key="1">
    <citation type="submission" date="2015-10" db="EMBL/GenBank/DDBJ databases">
        <authorList>
            <person name="Ju K.-S."/>
            <person name="Doroghazi J.R."/>
            <person name="Metcalf W.W."/>
        </authorList>
    </citation>
    <scope>NUCLEOTIDE SEQUENCE [LARGE SCALE GENOMIC DNA]</scope>
    <source>
        <strain evidence="11">NRRL 3151</strain>
    </source>
</reference>
<evidence type="ECO:0000256" key="4">
    <source>
        <dbReference type="ARBA" id="ARBA00022617"/>
    </source>
</evidence>
<feature type="domain" description="Catalase immune-responsive" evidence="9">
    <location>
        <begin position="1"/>
        <end position="48"/>
    </location>
</feature>
<evidence type="ECO:0000256" key="6">
    <source>
        <dbReference type="ARBA" id="ARBA00023002"/>
    </source>
</evidence>
<keyword evidence="6" id="KW-0560">Oxidoreductase</keyword>
<dbReference type="EC" id="1.11.1.6" evidence="2"/>
<keyword evidence="5" id="KW-0479">Metal-binding</keyword>
<dbReference type="GO" id="GO:0046872">
    <property type="term" value="F:metal ion binding"/>
    <property type="evidence" value="ECO:0007669"/>
    <property type="project" value="UniProtKB-KW"/>
</dbReference>
<dbReference type="GO" id="GO:0042744">
    <property type="term" value="P:hydrogen peroxide catabolic process"/>
    <property type="evidence" value="ECO:0007669"/>
    <property type="project" value="UniProtKB-KW"/>
</dbReference>
<keyword evidence="8" id="KW-0376">Hydrogen peroxide</keyword>
<proteinExistence type="predicted"/>
<dbReference type="InterPro" id="IPR024712">
    <property type="entry name" value="Catalase_clade2"/>
</dbReference>
<dbReference type="GO" id="GO:0005829">
    <property type="term" value="C:cytosol"/>
    <property type="evidence" value="ECO:0007669"/>
    <property type="project" value="TreeGrafter"/>
</dbReference>
<dbReference type="InterPro" id="IPR029062">
    <property type="entry name" value="Class_I_gatase-like"/>
</dbReference>
<dbReference type="SUPFAM" id="SSF56634">
    <property type="entry name" value="Heme-dependent catalase-like"/>
    <property type="match status" value="1"/>
</dbReference>
<dbReference type="GO" id="GO:0004096">
    <property type="term" value="F:catalase activity"/>
    <property type="evidence" value="ECO:0007669"/>
    <property type="project" value="UniProtKB-EC"/>
</dbReference>